<dbReference type="Gene3D" id="2.180.10.10">
    <property type="entry name" value="RHS repeat-associated core"/>
    <property type="match status" value="2"/>
</dbReference>
<feature type="domain" description="Teneurin-like YD-shell" evidence="4">
    <location>
        <begin position="1099"/>
        <end position="1294"/>
    </location>
</feature>
<feature type="region of interest" description="Disordered" evidence="2">
    <location>
        <begin position="31"/>
        <end position="91"/>
    </location>
</feature>
<proteinExistence type="predicted"/>
<dbReference type="RefSeq" id="WP_209877754.1">
    <property type="nucleotide sequence ID" value="NZ_JAGGLV010000021.1"/>
</dbReference>
<organism evidence="5 6">
    <name type="scientific">Paenibacillus silagei</name>
    <dbReference type="NCBI Taxonomy" id="1670801"/>
    <lineage>
        <taxon>Bacteria</taxon>
        <taxon>Bacillati</taxon>
        <taxon>Bacillota</taxon>
        <taxon>Bacilli</taxon>
        <taxon>Bacillales</taxon>
        <taxon>Paenibacillaceae</taxon>
        <taxon>Paenibacillus</taxon>
    </lineage>
</organism>
<evidence type="ECO:0000256" key="3">
    <source>
        <dbReference type="SAM" id="SignalP"/>
    </source>
</evidence>
<dbReference type="NCBIfam" id="TIGR03696">
    <property type="entry name" value="Rhs_assc_core"/>
    <property type="match status" value="1"/>
</dbReference>
<keyword evidence="1" id="KW-0677">Repeat</keyword>
<dbReference type="NCBIfam" id="TIGR01643">
    <property type="entry name" value="YD_repeat_2x"/>
    <property type="match status" value="7"/>
</dbReference>
<evidence type="ECO:0000256" key="1">
    <source>
        <dbReference type="ARBA" id="ARBA00022737"/>
    </source>
</evidence>
<keyword evidence="6" id="KW-1185">Reference proteome</keyword>
<dbReference type="EMBL" id="JAGGLV010000021">
    <property type="protein sequence ID" value="MBP2114943.1"/>
    <property type="molecule type" value="Genomic_DNA"/>
</dbReference>
<dbReference type="InterPro" id="IPR022385">
    <property type="entry name" value="Rhs_assc_core"/>
</dbReference>
<feature type="signal peptide" evidence="3">
    <location>
        <begin position="1"/>
        <end position="29"/>
    </location>
</feature>
<dbReference type="InterPro" id="IPR031325">
    <property type="entry name" value="RHS_repeat"/>
</dbReference>
<dbReference type="InterPro" id="IPR056823">
    <property type="entry name" value="TEN-like_YD-shell"/>
</dbReference>
<feature type="chain" id="PRO_5045796806" evidence="3">
    <location>
        <begin position="30"/>
        <end position="1870"/>
    </location>
</feature>
<sequence>MKFTKKIKPFITTLLATTMLLSCIPPMNSTVAAKGASSSSKERAVSQESLTPSPSASPVPSSISERSAELEPTARPAELTSRPPLFPETPPVEAKLPVVQEVYGPEEMSVIPLLKLKTLEKQGILDTSFLLQSPTLQKQMQQKSLTSSSKDLKQKDIEQLIAAGASKEDVYWINLLQLDRPDLMPLELLKQHQGGIAWEEIQSQESGSHSGFLENPTVSKDVYLQDLILLPQTFRTVTQEVYLDELGKAEKFSKDQLEWAASSVTTFDRAVDNVINGYKMAQINQTNKRQYEDRSLTNEVVDPISGALTWKQNQIHLPGRDGLDLDIGLMYKSSQIAEFKWNTSATHGPYLSLNNYNMTKFNIGTGWSFQFPSLQYTGPGVFYHDGKGGTFLTTIKEDEVYGLAQYTGFVGYFGRNMRLLYSNNFSNGQEKSSYCVEYLDQRREYFSNNGDIIGIQDRFGNTITFKYLETERLNGDYVKLLSSITDTVGREVTFSYDRNLNTTGVFNGENIVIRVNEGQKEVKKVTLKKWRVAQSMIWKDDNLSPINMAYLWTIENNDETTTFDYDFKFAKYKPDVGYDGPQDLNFYALLKKIDYPRSTTKYNYQSTVRHYAPYDIVGDYQIESRSDIVNNKVYNQIDYKYNGNYTGNLPEHFPKNLPDDFRYGTTAKSISSTASNNLATTQTFDRDGRLILTETAAANGERKVSQNTAFDATFIYSPTKSTLTDYGAGGAANSLYSETVYNDYGMVVAQTEPLTAGQVGNPSLKQHYTTTYAFEPTYQFLASKSWYQDENDAAPLIESYIYTTEGRPATITNAKGEQTKYDYSYVNDKGQNKLEQAVAQTWANDQRVAKSVVRYGSENNYAYPTEQQQWFNIGTADEKAVTTKMVYNKGNGQVIQKTEANNQTVTYEYDGAGRLKKETYPIKTNTKGQQIQEVVDYNYYKETSPYFDAVNADTPVLKVDSIKTVTHIASGSYMKTYANVLYDGLGLALLEEHYDENARKWMFTQYHYDDQGRPVYSIDPAGNTLTASYDAWGRQNRATTPSGDVMVSDYDLGSRTATSYIQDQATGQTLNYVQESYDVKGNKLSASTYKDWPTKQQPISESYRYNIVGQVTGYTDPNHNLNEDGVTTSYRYDTLGRLTALKDALNQTTNYSYDGNGQVTKVTIQAKGGTPQTLNTKTYNELGLPSLKQDGASQSESYTYNSAGQLAAKTDRNGSSFEYLYDEAGQLKKSTIQGKINNVAQTLETVMITGDESPKKQTIQTLLNQAETAYQTLTSDSLGQARSIYGRSGSHYVAIGNEVDVLGRMTQISDQYMGFFTNYTYQQSRVTQVQTNGSAAVTGAASANAQYTYFGNDQVKSITYPTLTDGSTLKTEYTYNPALGWTERMTNTKGSSSLSSYSYSYDNNGNRVAVSESRNGASAQTTNYAYDALNRLISISRPDGGQTTYTYDVRGNRLTLSDTSTVSLDSADTSYTYDLQNTLTSVTKGGASTSFQYYADGMRSMKTKGNIQTQVNYNFQGQVISEEKLVNGDFVEQANFVRGDRVLVKKDKKAAKDYYYLYNGHGDVVQIVDASGTVMNNYTYDEWGNITSQDEKISNSFKYTGELYDEETGLYYLRARYYDPSLGRFLNEDTVEGQIDNPLSLNLYTYVENNPLKYIDPSGHSAMAAGGLYLIPGFGEVLAVVTGAGILVYGGYKIYQWATAPKEVPSVSIPKKPELKVIPGGNNSNKPESNPRPKAPPLSQPNNDKQKKEPTKIYRLGSDSPWNLTPREKDGTTGLSFLLTRPSSGAYIETTAEDINASGLLVAIIDGKNHVSVVPLDGRLTYWASQRPNTGDAARDSYNYNIQGSWNAYTTEMLKIFGSYDKWVQKKGGL</sequence>
<name>A0ABS4NXZ3_9BACL</name>
<evidence type="ECO:0000259" key="4">
    <source>
        <dbReference type="Pfam" id="PF25023"/>
    </source>
</evidence>
<dbReference type="Pfam" id="PF05593">
    <property type="entry name" value="RHS_repeat"/>
    <property type="match status" value="1"/>
</dbReference>
<keyword evidence="3" id="KW-0732">Signal</keyword>
<dbReference type="Pfam" id="PF25023">
    <property type="entry name" value="TEN_YD-shell"/>
    <property type="match status" value="2"/>
</dbReference>
<dbReference type="PANTHER" id="PTHR32305:SF17">
    <property type="entry name" value="TRNA NUCLEASE WAPA"/>
    <property type="match status" value="1"/>
</dbReference>
<accession>A0ABS4NXZ3</accession>
<dbReference type="InterPro" id="IPR006530">
    <property type="entry name" value="YD"/>
</dbReference>
<dbReference type="PROSITE" id="PS51257">
    <property type="entry name" value="PROKAR_LIPOPROTEIN"/>
    <property type="match status" value="1"/>
</dbReference>
<feature type="region of interest" description="Disordered" evidence="2">
    <location>
        <begin position="1712"/>
        <end position="1768"/>
    </location>
</feature>
<dbReference type="Proteomes" id="UP000773462">
    <property type="component" value="Unassembled WGS sequence"/>
</dbReference>
<dbReference type="PANTHER" id="PTHR32305">
    <property type="match status" value="1"/>
</dbReference>
<feature type="domain" description="Teneurin-like YD-shell" evidence="4">
    <location>
        <begin position="1362"/>
        <end position="1651"/>
    </location>
</feature>
<evidence type="ECO:0000313" key="5">
    <source>
        <dbReference type="EMBL" id="MBP2114943.1"/>
    </source>
</evidence>
<gene>
    <name evidence="5" type="ORF">J2Z70_005127</name>
</gene>
<reference evidence="5 6" key="1">
    <citation type="submission" date="2021-03" db="EMBL/GenBank/DDBJ databases">
        <title>Genomic Encyclopedia of Type Strains, Phase IV (KMG-IV): sequencing the most valuable type-strain genomes for metagenomic binning, comparative biology and taxonomic classification.</title>
        <authorList>
            <person name="Goeker M."/>
        </authorList>
    </citation>
    <scope>NUCLEOTIDE SEQUENCE [LARGE SCALE GENOMIC DNA]</scope>
    <source>
        <strain evidence="5 6">DSM 101953</strain>
    </source>
</reference>
<protein>
    <submittedName>
        <fullName evidence="5">RHS repeat-associated protein</fullName>
    </submittedName>
</protein>
<dbReference type="InterPro" id="IPR050708">
    <property type="entry name" value="T6SS_VgrG/RHS"/>
</dbReference>
<evidence type="ECO:0000313" key="6">
    <source>
        <dbReference type="Proteomes" id="UP000773462"/>
    </source>
</evidence>
<comment type="caution">
    <text evidence="5">The sequence shown here is derived from an EMBL/GenBank/DDBJ whole genome shotgun (WGS) entry which is preliminary data.</text>
</comment>
<feature type="compositionally biased region" description="Low complexity" evidence="2">
    <location>
        <begin position="49"/>
        <end position="65"/>
    </location>
</feature>
<evidence type="ECO:0000256" key="2">
    <source>
        <dbReference type="SAM" id="MobiDB-lite"/>
    </source>
</evidence>